<organism evidence="8 10">
    <name type="scientific">Orrella dioscoreae</name>
    <dbReference type="NCBI Taxonomy" id="1851544"/>
    <lineage>
        <taxon>Bacteria</taxon>
        <taxon>Pseudomonadati</taxon>
        <taxon>Pseudomonadota</taxon>
        <taxon>Betaproteobacteria</taxon>
        <taxon>Burkholderiales</taxon>
        <taxon>Alcaligenaceae</taxon>
        <taxon>Orrella</taxon>
    </lineage>
</organism>
<dbReference type="SUPFAM" id="SSF50331">
    <property type="entry name" value="MOP-like"/>
    <property type="match status" value="1"/>
</dbReference>
<dbReference type="Proteomes" id="UP000078558">
    <property type="component" value="Chromosome I"/>
</dbReference>
<keyword evidence="4 8" id="KW-0067">ATP-binding</keyword>
<dbReference type="InterPro" id="IPR047641">
    <property type="entry name" value="ABC_transpr_MalK/UgpC-like"/>
</dbReference>
<dbReference type="InterPro" id="IPR003439">
    <property type="entry name" value="ABC_transporter-like_ATP-bd"/>
</dbReference>
<dbReference type="Gene3D" id="3.40.50.300">
    <property type="entry name" value="P-loop containing nucleotide triphosphate hydrolases"/>
    <property type="match status" value="1"/>
</dbReference>
<evidence type="ECO:0000256" key="1">
    <source>
        <dbReference type="ARBA" id="ARBA00022448"/>
    </source>
</evidence>
<evidence type="ECO:0000259" key="7">
    <source>
        <dbReference type="PROSITE" id="PS50893"/>
    </source>
</evidence>
<keyword evidence="1" id="KW-0813">Transport</keyword>
<keyword evidence="2" id="KW-1003">Cell membrane</keyword>
<dbReference type="EMBL" id="LT907988">
    <property type="protein sequence ID" value="SOE52666.1"/>
    <property type="molecule type" value="Genomic_DNA"/>
</dbReference>
<keyword evidence="3" id="KW-0547">Nucleotide-binding</keyword>
<dbReference type="GO" id="GO:0005524">
    <property type="term" value="F:ATP binding"/>
    <property type="evidence" value="ECO:0007669"/>
    <property type="project" value="UniProtKB-KW"/>
</dbReference>
<dbReference type="SUPFAM" id="SSF52540">
    <property type="entry name" value="P-loop containing nucleoside triphosphate hydrolases"/>
    <property type="match status" value="1"/>
</dbReference>
<dbReference type="GO" id="GO:0055052">
    <property type="term" value="C:ATP-binding cassette (ABC) transporter complex, substrate-binding subunit-containing"/>
    <property type="evidence" value="ECO:0007669"/>
    <property type="project" value="TreeGrafter"/>
</dbReference>
<dbReference type="OrthoDB" id="9802264at2"/>
<protein>
    <submittedName>
        <fullName evidence="8">Putrescine transport ATP-binding protein PotA (TC 3.A.1.11.1)</fullName>
    </submittedName>
</protein>
<dbReference type="InterPro" id="IPR027417">
    <property type="entry name" value="P-loop_NTPase"/>
</dbReference>
<dbReference type="PROSITE" id="PS50893">
    <property type="entry name" value="ABC_TRANSPORTER_2"/>
    <property type="match status" value="1"/>
</dbReference>
<dbReference type="GO" id="GO:0016887">
    <property type="term" value="F:ATP hydrolysis activity"/>
    <property type="evidence" value="ECO:0007669"/>
    <property type="project" value="InterPro"/>
</dbReference>
<dbReference type="EMBL" id="FLRC01000052">
    <property type="protein sequence ID" value="SBT27047.1"/>
    <property type="molecule type" value="Genomic_DNA"/>
</dbReference>
<keyword evidence="5" id="KW-1278">Translocase</keyword>
<dbReference type="STRING" id="1851544.ODI_03154"/>
<dbReference type="KEGG" id="odi:ODI_R4387"/>
<gene>
    <name evidence="8" type="ORF">ODI_03154</name>
    <name evidence="9" type="ORF">ODI_R4387</name>
</gene>
<dbReference type="PANTHER" id="PTHR43875">
    <property type="entry name" value="MALTODEXTRIN IMPORT ATP-BINDING PROTEIN MSMX"/>
    <property type="match status" value="1"/>
</dbReference>
<evidence type="ECO:0000256" key="3">
    <source>
        <dbReference type="ARBA" id="ARBA00022741"/>
    </source>
</evidence>
<evidence type="ECO:0000256" key="2">
    <source>
        <dbReference type="ARBA" id="ARBA00022475"/>
    </source>
</evidence>
<dbReference type="InterPro" id="IPR003593">
    <property type="entry name" value="AAA+_ATPase"/>
</dbReference>
<dbReference type="InterPro" id="IPR013611">
    <property type="entry name" value="Transp-assoc_OB_typ2"/>
</dbReference>
<dbReference type="AlphaFoldDB" id="A0A1C3K6S3"/>
<sequence length="378" mass="40552">MSDIVLDRISKAYDGTTVLDALSLTIRDGEFLTLLGASGCGKSTLLKLLAGLEQPDAGTLRKGNVDVLAQSPGERDCAMVFQSYALYPHMTVGDNICTPLHMRSLGFAQRLPGARWLSPATRRALREAREQGRQVAATLGIEHLWSRKPAQLSGGQRQRVALARAMVRRPSLFLFDEPLSNLDANLRQSLRSEIRQLHDKLGVTFVYVTHDQHEAMSMSDRVAVMKGGRILQLGTPQEIYHTPRHAEVAAFVGAPRINFLAVTPDAAGRPCLQGQPLDERFPAQAARLAFRPHAASLAPAPHSLAVRGTVALVEFTGAECMVTLTMACGTKVVAVLDAQATARPGDALSLHVPLAAWHAFDAQGNSLAAGAAALPLAA</sequence>
<dbReference type="PROSITE" id="PS00211">
    <property type="entry name" value="ABC_TRANSPORTER_1"/>
    <property type="match status" value="1"/>
</dbReference>
<feature type="domain" description="ABC transporter" evidence="7">
    <location>
        <begin position="4"/>
        <end position="252"/>
    </location>
</feature>
<dbReference type="InterPro" id="IPR008995">
    <property type="entry name" value="Mo/tungstate-bd_C_term_dom"/>
</dbReference>
<evidence type="ECO:0000256" key="6">
    <source>
        <dbReference type="ARBA" id="ARBA00023136"/>
    </source>
</evidence>
<keyword evidence="10" id="KW-1185">Reference proteome</keyword>
<dbReference type="Gene3D" id="2.40.50.100">
    <property type="match status" value="1"/>
</dbReference>
<evidence type="ECO:0000313" key="8">
    <source>
        <dbReference type="EMBL" id="SBT27047.1"/>
    </source>
</evidence>
<dbReference type="FunFam" id="3.40.50.300:FF:000042">
    <property type="entry name" value="Maltose/maltodextrin ABC transporter, ATP-binding protein"/>
    <property type="match status" value="1"/>
</dbReference>
<reference evidence="9 10" key="2">
    <citation type="submission" date="2017-08" db="EMBL/GenBank/DDBJ databases">
        <authorList>
            <person name="de Groot N.N."/>
        </authorList>
    </citation>
    <scope>NUCLEOTIDE SEQUENCE [LARGE SCALE GENOMIC DNA]</scope>
    <source>
        <strain evidence="9">Orrdi1</strain>
    </source>
</reference>
<dbReference type="PANTHER" id="PTHR43875:SF15">
    <property type="entry name" value="TREHALOSE IMPORT ATP-BINDING PROTEIN SUGC"/>
    <property type="match status" value="1"/>
</dbReference>
<dbReference type="RefSeq" id="WP_067757949.1">
    <property type="nucleotide sequence ID" value="NZ_LT907988.1"/>
</dbReference>
<dbReference type="SMART" id="SM00382">
    <property type="entry name" value="AAA"/>
    <property type="match status" value="1"/>
</dbReference>
<dbReference type="InterPro" id="IPR017871">
    <property type="entry name" value="ABC_transporter-like_CS"/>
</dbReference>
<dbReference type="Gene3D" id="2.40.50.140">
    <property type="entry name" value="Nucleic acid-binding proteins"/>
    <property type="match status" value="1"/>
</dbReference>
<dbReference type="Pfam" id="PF08402">
    <property type="entry name" value="TOBE_2"/>
    <property type="match status" value="1"/>
</dbReference>
<accession>A0A1C3K6S3</accession>
<name>A0A1C3K6S3_9BURK</name>
<keyword evidence="6" id="KW-0472">Membrane</keyword>
<dbReference type="Pfam" id="PF00005">
    <property type="entry name" value="ABC_tran"/>
    <property type="match status" value="1"/>
</dbReference>
<reference evidence="8 10" key="1">
    <citation type="submission" date="2016-06" db="EMBL/GenBank/DDBJ databases">
        <authorList>
            <person name="Kjaerup R.B."/>
            <person name="Dalgaard T.S."/>
            <person name="Juul-Madsen H.R."/>
        </authorList>
    </citation>
    <scope>NUCLEOTIDE SEQUENCE [LARGE SCALE GENOMIC DNA]</scope>
    <source>
        <strain evidence="8">Orrdi1</strain>
    </source>
</reference>
<evidence type="ECO:0000256" key="4">
    <source>
        <dbReference type="ARBA" id="ARBA00022840"/>
    </source>
</evidence>
<evidence type="ECO:0000313" key="9">
    <source>
        <dbReference type="EMBL" id="SOE52666.1"/>
    </source>
</evidence>
<dbReference type="GO" id="GO:0140359">
    <property type="term" value="F:ABC-type transporter activity"/>
    <property type="evidence" value="ECO:0007669"/>
    <property type="project" value="UniProtKB-ARBA"/>
</dbReference>
<dbReference type="InterPro" id="IPR012340">
    <property type="entry name" value="NA-bd_OB-fold"/>
</dbReference>
<evidence type="ECO:0000313" key="10">
    <source>
        <dbReference type="Proteomes" id="UP000078558"/>
    </source>
</evidence>
<proteinExistence type="predicted"/>
<evidence type="ECO:0000256" key="5">
    <source>
        <dbReference type="ARBA" id="ARBA00022967"/>
    </source>
</evidence>